<feature type="non-terminal residue" evidence="1">
    <location>
        <position position="408"/>
    </location>
</feature>
<protein>
    <recommendedName>
        <fullName evidence="3">Aspartic peptidase DDI1-type domain-containing protein</fullName>
    </recommendedName>
</protein>
<dbReference type="EMBL" id="KZ084129">
    <property type="protein sequence ID" value="OSC99262.1"/>
    <property type="molecule type" value="Genomic_DNA"/>
</dbReference>
<dbReference type="Proteomes" id="UP000193067">
    <property type="component" value="Unassembled WGS sequence"/>
</dbReference>
<evidence type="ECO:0008006" key="3">
    <source>
        <dbReference type="Google" id="ProtNLM"/>
    </source>
</evidence>
<gene>
    <name evidence="1" type="ORF">PYCCODRAFT_1373452</name>
</gene>
<evidence type="ECO:0000313" key="2">
    <source>
        <dbReference type="Proteomes" id="UP000193067"/>
    </source>
</evidence>
<reference evidence="1 2" key="1">
    <citation type="journal article" date="2015" name="Biotechnol. Biofuels">
        <title>Enhanced degradation of softwood versus hardwood by the white-rot fungus Pycnoporus coccineus.</title>
        <authorList>
            <person name="Couturier M."/>
            <person name="Navarro D."/>
            <person name="Chevret D."/>
            <person name="Henrissat B."/>
            <person name="Piumi F."/>
            <person name="Ruiz-Duenas F.J."/>
            <person name="Martinez A.T."/>
            <person name="Grigoriev I.V."/>
            <person name="Riley R."/>
            <person name="Lipzen A."/>
            <person name="Berrin J.G."/>
            <person name="Master E.R."/>
            <person name="Rosso M.N."/>
        </authorList>
    </citation>
    <scope>NUCLEOTIDE SEQUENCE [LARGE SCALE GENOMIC DNA]</scope>
    <source>
        <strain evidence="1 2">BRFM310</strain>
    </source>
</reference>
<evidence type="ECO:0000313" key="1">
    <source>
        <dbReference type="EMBL" id="OSC99262.1"/>
    </source>
</evidence>
<dbReference type="OrthoDB" id="1750432at2759"/>
<dbReference type="AlphaFoldDB" id="A0A1Y2IFF1"/>
<name>A0A1Y2IFF1_TRAC3</name>
<dbReference type="STRING" id="1353009.A0A1Y2IFF1"/>
<organism evidence="1 2">
    <name type="scientific">Trametes coccinea (strain BRFM310)</name>
    <name type="common">Pycnoporus coccineus</name>
    <dbReference type="NCBI Taxonomy" id="1353009"/>
    <lineage>
        <taxon>Eukaryota</taxon>
        <taxon>Fungi</taxon>
        <taxon>Dikarya</taxon>
        <taxon>Basidiomycota</taxon>
        <taxon>Agaricomycotina</taxon>
        <taxon>Agaricomycetes</taxon>
        <taxon>Polyporales</taxon>
        <taxon>Polyporaceae</taxon>
        <taxon>Trametes</taxon>
    </lineage>
</organism>
<sequence>MHFRFDTLIESARLKDPTFDLPRWYRQMVVHTFAPEHQSCFLSNCGAPMGYALAHGAQRCLLEAIPWPDHLADSDVPRFSCRQGDGIVRVFDRYLQLALDIPNELLENIYFDLPNYFATHARRLVVGDVWSLWEDLDGELEGLFSLKQGRLRRRRRARPAGIVQLNAVSPRSQRRADDGQPDAIAALQRNAASARDIRRLIPEPVVVVVNINGHPARALLDSGSLSDFMSAKMAHQLGVKVFELEKPLPVHLAVQGSRAKINFGCRAVLEYQNIRDERYFDVVNLLNYDLILGTPFLYQHKVSFSFNPTAVVIGSPKALPIEGKTVRVLQSHSADVLEAQLALAREELRQYAAPICKEASDSPLPPLRAINHRIPLIDEHKVYSWRPSKCPDALRSLWTEKRDAYLKS</sequence>
<accession>A0A1Y2IFF1</accession>
<proteinExistence type="predicted"/>
<dbReference type="SUPFAM" id="SSF50630">
    <property type="entry name" value="Acid proteases"/>
    <property type="match status" value="1"/>
</dbReference>
<dbReference type="InterPro" id="IPR021109">
    <property type="entry name" value="Peptidase_aspartic_dom_sf"/>
</dbReference>
<keyword evidence="2" id="KW-1185">Reference proteome</keyword>
<dbReference type="CDD" id="cd00303">
    <property type="entry name" value="retropepsin_like"/>
    <property type="match status" value="1"/>
</dbReference>
<dbReference type="Pfam" id="PF08284">
    <property type="entry name" value="RVP_2"/>
    <property type="match status" value="1"/>
</dbReference>
<dbReference type="Gene3D" id="2.40.70.10">
    <property type="entry name" value="Acid Proteases"/>
    <property type="match status" value="1"/>
</dbReference>